<accession>A0A813ZLQ2</accession>
<proteinExistence type="predicted"/>
<dbReference type="AlphaFoldDB" id="A0A813ZLQ2"/>
<gene>
    <name evidence="1" type="ORF">IZO911_LOCUS12214</name>
</gene>
<evidence type="ECO:0000313" key="1">
    <source>
        <dbReference type="EMBL" id="CAF0900287.1"/>
    </source>
</evidence>
<reference evidence="1" key="1">
    <citation type="submission" date="2021-02" db="EMBL/GenBank/DDBJ databases">
        <authorList>
            <person name="Nowell W R."/>
        </authorList>
    </citation>
    <scope>NUCLEOTIDE SEQUENCE</scope>
</reference>
<dbReference type="Proteomes" id="UP000663860">
    <property type="component" value="Unassembled WGS sequence"/>
</dbReference>
<evidence type="ECO:0000313" key="2">
    <source>
        <dbReference type="Proteomes" id="UP000663860"/>
    </source>
</evidence>
<organism evidence="1 2">
    <name type="scientific">Adineta steineri</name>
    <dbReference type="NCBI Taxonomy" id="433720"/>
    <lineage>
        <taxon>Eukaryota</taxon>
        <taxon>Metazoa</taxon>
        <taxon>Spiralia</taxon>
        <taxon>Gnathifera</taxon>
        <taxon>Rotifera</taxon>
        <taxon>Eurotatoria</taxon>
        <taxon>Bdelloidea</taxon>
        <taxon>Adinetida</taxon>
        <taxon>Adinetidae</taxon>
        <taxon>Adineta</taxon>
    </lineage>
</organism>
<sequence>MSVGKVKQQLKSLIIFTNNALLINNFVNYEYLNIHTMEVQKTTSIKYSYNNSAVQVTFRNRETAVFLDMLTIQTSFTLKTITDLDYNFKIEDSILKVYDHYDSDQIFNGGGAQYSISTQFITCENILLIIPYDNVDHIYSNEPKLKC</sequence>
<dbReference type="EMBL" id="CAJNOE010000094">
    <property type="protein sequence ID" value="CAF0900287.1"/>
    <property type="molecule type" value="Genomic_DNA"/>
</dbReference>
<comment type="caution">
    <text evidence="1">The sequence shown here is derived from an EMBL/GenBank/DDBJ whole genome shotgun (WGS) entry which is preliminary data.</text>
</comment>
<name>A0A813ZLQ2_9BILA</name>
<protein>
    <submittedName>
        <fullName evidence="1">Uncharacterized protein</fullName>
    </submittedName>
</protein>